<dbReference type="Proteomes" id="UP000780801">
    <property type="component" value="Unassembled WGS sequence"/>
</dbReference>
<dbReference type="EMBL" id="JAABOA010003116">
    <property type="protein sequence ID" value="KAF9579023.1"/>
    <property type="molecule type" value="Genomic_DNA"/>
</dbReference>
<dbReference type="GO" id="GO:0006360">
    <property type="term" value="P:transcription by RNA polymerase I"/>
    <property type="evidence" value="ECO:0007669"/>
    <property type="project" value="InterPro"/>
</dbReference>
<protein>
    <submittedName>
        <fullName evidence="2">Uncharacterized protein</fullName>
    </submittedName>
</protein>
<accession>A0A9P6KBQ1</accession>
<feature type="region of interest" description="Disordered" evidence="1">
    <location>
        <begin position="218"/>
        <end position="317"/>
    </location>
</feature>
<feature type="compositionally biased region" description="Basic residues" evidence="1">
    <location>
        <begin position="295"/>
        <end position="317"/>
    </location>
</feature>
<dbReference type="Pfam" id="PF08208">
    <property type="entry name" value="RNA_polI_A34"/>
    <property type="match status" value="1"/>
</dbReference>
<dbReference type="InterPro" id="IPR013240">
    <property type="entry name" value="DNA-dir_RNA_pol1_su_RPA34"/>
</dbReference>
<gene>
    <name evidence="2" type="ORF">BGW38_004898</name>
</gene>
<dbReference type="OrthoDB" id="76224at2759"/>
<comment type="caution">
    <text evidence="2">The sequence shown here is derived from an EMBL/GenBank/DDBJ whole genome shotgun (WGS) entry which is preliminary data.</text>
</comment>
<name>A0A9P6KBQ1_9FUNG</name>
<feature type="compositionally biased region" description="Basic and acidic residues" evidence="1">
    <location>
        <begin position="218"/>
        <end position="233"/>
    </location>
</feature>
<keyword evidence="3" id="KW-1185">Reference proteome</keyword>
<reference evidence="2" key="1">
    <citation type="journal article" date="2020" name="Fungal Divers.">
        <title>Resolving the Mortierellaceae phylogeny through synthesis of multi-gene phylogenetics and phylogenomics.</title>
        <authorList>
            <person name="Vandepol N."/>
            <person name="Liber J."/>
            <person name="Desiro A."/>
            <person name="Na H."/>
            <person name="Kennedy M."/>
            <person name="Barry K."/>
            <person name="Grigoriev I.V."/>
            <person name="Miller A.N."/>
            <person name="O'Donnell K."/>
            <person name="Stajich J.E."/>
            <person name="Bonito G."/>
        </authorList>
    </citation>
    <scope>NUCLEOTIDE SEQUENCE</scope>
    <source>
        <strain evidence="2">KOD1015</strain>
    </source>
</reference>
<feature type="compositionally biased region" description="Acidic residues" evidence="1">
    <location>
        <begin position="254"/>
        <end position="271"/>
    </location>
</feature>
<sequence length="317" mass="35742">MAKSAVYVNSDIESSDDEVITSKSMSYQPPAGFSLHKPKKGASSDFDISNTSENEVWLIRVPEGITNEDLSSIKLKTMPPTSGKSSHKTVTLGTLKKKDTSTTKYALQTITRDSGFAQEVFSLCPLFPTKAEPGHVIQASSGLNAVTHHLALVVEPTTPAIEPLAEEILSRPYQPRDQPEGLKMRFQFAGSQTQVPGTKLSGSGKQFAARWAETLEKRRKQEEEEKEARLREEQEQEEAEAEENDTAEEKAEEEKEEVAEEVDESQLEEQEQEKHSKKRKNEDAETEEVDAKEEKKHKKEKKEKKEKKHKKDKKESE</sequence>
<dbReference type="Gene3D" id="6.20.250.70">
    <property type="match status" value="1"/>
</dbReference>
<organism evidence="2 3">
    <name type="scientific">Lunasporangiospora selenospora</name>
    <dbReference type="NCBI Taxonomy" id="979761"/>
    <lineage>
        <taxon>Eukaryota</taxon>
        <taxon>Fungi</taxon>
        <taxon>Fungi incertae sedis</taxon>
        <taxon>Mucoromycota</taxon>
        <taxon>Mortierellomycotina</taxon>
        <taxon>Mortierellomycetes</taxon>
        <taxon>Mortierellales</taxon>
        <taxon>Mortierellaceae</taxon>
        <taxon>Lunasporangiospora</taxon>
    </lineage>
</organism>
<feature type="compositionally biased region" description="Acidic residues" evidence="1">
    <location>
        <begin position="234"/>
        <end position="246"/>
    </location>
</feature>
<evidence type="ECO:0000313" key="2">
    <source>
        <dbReference type="EMBL" id="KAF9579023.1"/>
    </source>
</evidence>
<evidence type="ECO:0000313" key="3">
    <source>
        <dbReference type="Proteomes" id="UP000780801"/>
    </source>
</evidence>
<evidence type="ECO:0000256" key="1">
    <source>
        <dbReference type="SAM" id="MobiDB-lite"/>
    </source>
</evidence>
<dbReference type="AlphaFoldDB" id="A0A9P6KBQ1"/>
<proteinExistence type="predicted"/>